<organism evidence="4 5">
    <name type="scientific">Dibothriocephalus latus</name>
    <name type="common">Fish tapeworm</name>
    <name type="synonym">Diphyllobothrium latum</name>
    <dbReference type="NCBI Taxonomy" id="60516"/>
    <lineage>
        <taxon>Eukaryota</taxon>
        <taxon>Metazoa</taxon>
        <taxon>Spiralia</taxon>
        <taxon>Lophotrochozoa</taxon>
        <taxon>Platyhelminthes</taxon>
        <taxon>Cestoda</taxon>
        <taxon>Eucestoda</taxon>
        <taxon>Diphyllobothriidea</taxon>
        <taxon>Diphyllobothriidae</taxon>
        <taxon>Dibothriocephalus</taxon>
    </lineage>
</organism>
<dbReference type="PANTHER" id="PTHR24256">
    <property type="entry name" value="TRYPTASE-RELATED"/>
    <property type="match status" value="1"/>
</dbReference>
<evidence type="ECO:0000313" key="4">
    <source>
        <dbReference type="EMBL" id="VDK77000.1"/>
    </source>
</evidence>
<name>A0A3P6TCL4_DIBLA</name>
<dbReference type="InterPro" id="IPR051487">
    <property type="entry name" value="Ser/Thr_Proteases_Immune/Dev"/>
</dbReference>
<comment type="similarity">
    <text evidence="2">Belongs to the peptidase S1 family. CLIP subfamily.</text>
</comment>
<dbReference type="PRINTS" id="PR00722">
    <property type="entry name" value="CHYMOTRYPSIN"/>
</dbReference>
<dbReference type="SMART" id="SM00020">
    <property type="entry name" value="Tryp_SPc"/>
    <property type="match status" value="1"/>
</dbReference>
<dbReference type="SUPFAM" id="SSF50494">
    <property type="entry name" value="Trypsin-like serine proteases"/>
    <property type="match status" value="1"/>
</dbReference>
<proteinExistence type="inferred from homology"/>
<dbReference type="PROSITE" id="PS50240">
    <property type="entry name" value="TRYPSIN_DOM"/>
    <property type="match status" value="1"/>
</dbReference>
<accession>A0A3P6TCL4</accession>
<dbReference type="InterPro" id="IPR043504">
    <property type="entry name" value="Peptidase_S1_PA_chymotrypsin"/>
</dbReference>
<protein>
    <recommendedName>
        <fullName evidence="3">Peptidase S1 domain-containing protein</fullName>
    </recommendedName>
</protein>
<dbReference type="OrthoDB" id="10004439at2759"/>
<evidence type="ECO:0000256" key="1">
    <source>
        <dbReference type="ARBA" id="ARBA00023157"/>
    </source>
</evidence>
<dbReference type="InterPro" id="IPR009003">
    <property type="entry name" value="Peptidase_S1_PA"/>
</dbReference>
<evidence type="ECO:0000259" key="3">
    <source>
        <dbReference type="PROSITE" id="PS50240"/>
    </source>
</evidence>
<dbReference type="GO" id="GO:0006508">
    <property type="term" value="P:proteolysis"/>
    <property type="evidence" value="ECO:0007669"/>
    <property type="project" value="InterPro"/>
</dbReference>
<evidence type="ECO:0000313" key="5">
    <source>
        <dbReference type="Proteomes" id="UP000281553"/>
    </source>
</evidence>
<dbReference type="InterPro" id="IPR001254">
    <property type="entry name" value="Trypsin_dom"/>
</dbReference>
<dbReference type="Proteomes" id="UP000281553">
    <property type="component" value="Unassembled WGS sequence"/>
</dbReference>
<dbReference type="EMBL" id="UYRU01042666">
    <property type="protein sequence ID" value="VDK77000.1"/>
    <property type="molecule type" value="Genomic_DNA"/>
</dbReference>
<sequence>MKVGVYSAALGAYPFCGGTLIASRWVLTAAHCIVDALGCKPVPYGRLFSYHAVTGYDMAVRLADHKYKRRERPGFSVRVEGVIVHPHFSYLAAQSGFDVALLKLSRRVKRSPRIEYACLPEPGLTFSVGRFCNFAGWGQIPNPPHMPLPGIPDTLMELQIPIASLSECKKEFPFVNQHLDFCTAGSHGTPCNGDSGGGLHCFTQNGSKWVVYGVSSYGDNNCTGGYNVFALTTKKLDWIIQVMTVYAY</sequence>
<gene>
    <name evidence="4" type="ORF">DILT_LOCUS2819</name>
</gene>
<feature type="domain" description="Peptidase S1" evidence="3">
    <location>
        <begin position="1"/>
        <end position="244"/>
    </location>
</feature>
<dbReference type="GO" id="GO:0004252">
    <property type="term" value="F:serine-type endopeptidase activity"/>
    <property type="evidence" value="ECO:0007669"/>
    <property type="project" value="InterPro"/>
</dbReference>
<evidence type="ECO:0000256" key="2">
    <source>
        <dbReference type="ARBA" id="ARBA00024195"/>
    </source>
</evidence>
<keyword evidence="5" id="KW-1185">Reference proteome</keyword>
<dbReference type="InterPro" id="IPR018114">
    <property type="entry name" value="TRYPSIN_HIS"/>
</dbReference>
<reference evidence="4 5" key="1">
    <citation type="submission" date="2018-11" db="EMBL/GenBank/DDBJ databases">
        <authorList>
            <consortium name="Pathogen Informatics"/>
        </authorList>
    </citation>
    <scope>NUCLEOTIDE SEQUENCE [LARGE SCALE GENOMIC DNA]</scope>
</reference>
<dbReference type="PROSITE" id="PS00134">
    <property type="entry name" value="TRYPSIN_HIS"/>
    <property type="match status" value="1"/>
</dbReference>
<dbReference type="Gene3D" id="2.40.10.10">
    <property type="entry name" value="Trypsin-like serine proteases"/>
    <property type="match status" value="1"/>
</dbReference>
<dbReference type="CDD" id="cd00190">
    <property type="entry name" value="Tryp_SPc"/>
    <property type="match status" value="1"/>
</dbReference>
<keyword evidence="1" id="KW-1015">Disulfide bond</keyword>
<dbReference type="AlphaFoldDB" id="A0A3P6TCL4"/>
<dbReference type="Pfam" id="PF00089">
    <property type="entry name" value="Trypsin"/>
    <property type="match status" value="1"/>
</dbReference>
<dbReference type="InterPro" id="IPR001314">
    <property type="entry name" value="Peptidase_S1A"/>
</dbReference>